<keyword evidence="2" id="KW-1185">Reference proteome</keyword>
<proteinExistence type="predicted"/>
<evidence type="ECO:0000313" key="2">
    <source>
        <dbReference type="Proteomes" id="UP001152795"/>
    </source>
</evidence>
<evidence type="ECO:0000313" key="1">
    <source>
        <dbReference type="EMBL" id="CAB3981588.1"/>
    </source>
</evidence>
<dbReference type="OrthoDB" id="6052143at2759"/>
<gene>
    <name evidence="1" type="ORF">PACLA_8A001440</name>
</gene>
<dbReference type="AlphaFoldDB" id="A0A6S7FPT6"/>
<dbReference type="EMBL" id="CACRXK020000406">
    <property type="protein sequence ID" value="CAB3981588.1"/>
    <property type="molecule type" value="Genomic_DNA"/>
</dbReference>
<organism evidence="1 2">
    <name type="scientific">Paramuricea clavata</name>
    <name type="common">Red gorgonian</name>
    <name type="synonym">Violescent sea-whip</name>
    <dbReference type="NCBI Taxonomy" id="317549"/>
    <lineage>
        <taxon>Eukaryota</taxon>
        <taxon>Metazoa</taxon>
        <taxon>Cnidaria</taxon>
        <taxon>Anthozoa</taxon>
        <taxon>Octocorallia</taxon>
        <taxon>Malacalcyonacea</taxon>
        <taxon>Plexauridae</taxon>
        <taxon>Paramuricea</taxon>
    </lineage>
</organism>
<reference evidence="1" key="1">
    <citation type="submission" date="2020-04" db="EMBL/GenBank/DDBJ databases">
        <authorList>
            <person name="Alioto T."/>
            <person name="Alioto T."/>
            <person name="Gomez Garrido J."/>
        </authorList>
    </citation>
    <scope>NUCLEOTIDE SEQUENCE</scope>
    <source>
        <strain evidence="1">A484AB</strain>
    </source>
</reference>
<accession>A0A6S7FPT6</accession>
<comment type="caution">
    <text evidence="1">The sequence shown here is derived from an EMBL/GenBank/DDBJ whole genome shotgun (WGS) entry which is preliminary data.</text>
</comment>
<protein>
    <submittedName>
        <fullName evidence="1">Uncharacterized protein</fullName>
    </submittedName>
</protein>
<feature type="non-terminal residue" evidence="1">
    <location>
        <position position="145"/>
    </location>
</feature>
<name>A0A6S7FPT6_PARCT</name>
<sequence>MTQSLKTELRIRTAISLEICPIKMSSATGKSYKERITKEINKTINALLNSGGGTLEMIYKSIPVRKQIDACVRIIEQKIGDLIGTVGLVSNIEFEVLPQKIFIHVKEVEGLFVVNYNLYLPTKSQVKVIQPSESVAKVKAVINRV</sequence>
<dbReference type="Proteomes" id="UP001152795">
    <property type="component" value="Unassembled WGS sequence"/>
</dbReference>